<sequence>MPAPSPLTIATQSVQRLVKEEKSYRKELTQQSERIQKLETELKNGGEGADGNAEFVLRQEQKVRDETRAVFEPLNQRIEQAVQRLEEQIAAAESESGPAEEIKKAKEALELGKAVEEPPVA</sequence>
<evidence type="ECO:0000313" key="2">
    <source>
        <dbReference type="Proteomes" id="UP001497700"/>
    </source>
</evidence>
<reference evidence="1 2" key="1">
    <citation type="journal article" date="2022" name="New Phytol.">
        <title>Ecological generalism drives hyperdiversity of secondary metabolite gene clusters in xylarialean endophytes.</title>
        <authorList>
            <person name="Franco M.E.E."/>
            <person name="Wisecaver J.H."/>
            <person name="Arnold A.E."/>
            <person name="Ju Y.M."/>
            <person name="Slot J.C."/>
            <person name="Ahrendt S."/>
            <person name="Moore L.P."/>
            <person name="Eastman K.E."/>
            <person name="Scott K."/>
            <person name="Konkel Z."/>
            <person name="Mondo S.J."/>
            <person name="Kuo A."/>
            <person name="Hayes R.D."/>
            <person name="Haridas S."/>
            <person name="Andreopoulos B."/>
            <person name="Riley R."/>
            <person name="LaButti K."/>
            <person name="Pangilinan J."/>
            <person name="Lipzen A."/>
            <person name="Amirebrahimi M."/>
            <person name="Yan J."/>
            <person name="Adam C."/>
            <person name="Keymanesh K."/>
            <person name="Ng V."/>
            <person name="Louie K."/>
            <person name="Northen T."/>
            <person name="Drula E."/>
            <person name="Henrissat B."/>
            <person name="Hsieh H.M."/>
            <person name="Youens-Clark K."/>
            <person name="Lutzoni F."/>
            <person name="Miadlikowska J."/>
            <person name="Eastwood D.C."/>
            <person name="Hamelin R.C."/>
            <person name="Grigoriev I.V."/>
            <person name="U'Ren J.M."/>
        </authorList>
    </citation>
    <scope>NUCLEOTIDE SEQUENCE [LARGE SCALE GENOMIC DNA]</scope>
    <source>
        <strain evidence="1 2">CBS 119005</strain>
    </source>
</reference>
<protein>
    <submittedName>
        <fullName evidence="1">Tubulin binding cofactor A</fullName>
    </submittedName>
</protein>
<comment type="caution">
    <text evidence="1">The sequence shown here is derived from an EMBL/GenBank/DDBJ whole genome shotgun (WGS) entry which is preliminary data.</text>
</comment>
<dbReference type="Proteomes" id="UP001497700">
    <property type="component" value="Unassembled WGS sequence"/>
</dbReference>
<organism evidence="1 2">
    <name type="scientific">Hypoxylon rubiginosum</name>
    <dbReference type="NCBI Taxonomy" id="110542"/>
    <lineage>
        <taxon>Eukaryota</taxon>
        <taxon>Fungi</taxon>
        <taxon>Dikarya</taxon>
        <taxon>Ascomycota</taxon>
        <taxon>Pezizomycotina</taxon>
        <taxon>Sordariomycetes</taxon>
        <taxon>Xylariomycetidae</taxon>
        <taxon>Xylariales</taxon>
        <taxon>Hypoxylaceae</taxon>
        <taxon>Hypoxylon</taxon>
    </lineage>
</organism>
<evidence type="ECO:0000313" key="1">
    <source>
        <dbReference type="EMBL" id="KAI4867548.1"/>
    </source>
</evidence>
<keyword evidence="2" id="KW-1185">Reference proteome</keyword>
<name>A0ACB9Z7G2_9PEZI</name>
<gene>
    <name evidence="1" type="ORF">F4820DRAFT_413427</name>
</gene>
<accession>A0ACB9Z7G2</accession>
<proteinExistence type="predicted"/>
<dbReference type="EMBL" id="MU393446">
    <property type="protein sequence ID" value="KAI4867548.1"/>
    <property type="molecule type" value="Genomic_DNA"/>
</dbReference>